<accession>A0AAE3AG92</accession>
<feature type="compositionally biased region" description="Acidic residues" evidence="1">
    <location>
        <begin position="483"/>
        <end position="497"/>
    </location>
</feature>
<dbReference type="AlphaFoldDB" id="A0AAE3AG92"/>
<evidence type="ECO:0000313" key="3">
    <source>
        <dbReference type="Proteomes" id="UP001199319"/>
    </source>
</evidence>
<reference evidence="2" key="1">
    <citation type="submission" date="2021-10" db="EMBL/GenBank/DDBJ databases">
        <title>Anaerobic single-cell dispensing facilitates the cultivation of human gut bacteria.</title>
        <authorList>
            <person name="Afrizal A."/>
        </authorList>
    </citation>
    <scope>NUCLEOTIDE SEQUENCE</scope>
    <source>
        <strain evidence="2">CLA-AA-H272</strain>
    </source>
</reference>
<name>A0AAE3AG92_9FIRM</name>
<evidence type="ECO:0000256" key="1">
    <source>
        <dbReference type="SAM" id="MobiDB-lite"/>
    </source>
</evidence>
<feature type="compositionally biased region" description="Gly residues" evidence="1">
    <location>
        <begin position="506"/>
        <end position="521"/>
    </location>
</feature>
<dbReference type="Proteomes" id="UP001199319">
    <property type="component" value="Unassembled WGS sequence"/>
</dbReference>
<feature type="compositionally biased region" description="Polar residues" evidence="1">
    <location>
        <begin position="460"/>
        <end position="482"/>
    </location>
</feature>
<organism evidence="2 3">
    <name type="scientific">Brotocaccenecus cirricatena</name>
    <dbReference type="NCBI Taxonomy" id="3064195"/>
    <lineage>
        <taxon>Bacteria</taxon>
        <taxon>Bacillati</taxon>
        <taxon>Bacillota</taxon>
        <taxon>Clostridia</taxon>
        <taxon>Eubacteriales</taxon>
        <taxon>Oscillospiraceae</taxon>
        <taxon>Brotocaccenecus</taxon>
    </lineage>
</organism>
<evidence type="ECO:0000313" key="2">
    <source>
        <dbReference type="EMBL" id="MCC2129405.1"/>
    </source>
</evidence>
<dbReference type="EMBL" id="JAJEPW010000018">
    <property type="protein sequence ID" value="MCC2129405.1"/>
    <property type="molecule type" value="Genomic_DNA"/>
</dbReference>
<feature type="region of interest" description="Disordered" evidence="1">
    <location>
        <begin position="460"/>
        <end position="528"/>
    </location>
</feature>
<protein>
    <submittedName>
        <fullName evidence="2">Uncharacterized protein</fullName>
    </submittedName>
</protein>
<dbReference type="RefSeq" id="WP_302928681.1">
    <property type="nucleotide sequence ID" value="NZ_JAJEPW010000018.1"/>
</dbReference>
<keyword evidence="3" id="KW-1185">Reference proteome</keyword>
<sequence>MALFSLRRYAWNFPSNNHGQIFGIADSGVETFNGTPIKSLAREICQNSIDANLKNGEPTRIVFRTFEIAPSAIPGFDDLEDAFSKSLEYWSKQKSTKAKSFFQSALKLAKQPKITCLRISDTNTTGLLGSDEEYNSPWCNLTKSQGASDKSGSHGGSFGIGKFAPYACSVFRTVFYSTLDSEGVAAYQGVARLTSFKDKKGETTQGTGFYGADKNAPVKQQISIDPSYSREAGKSGTDIFVLGFNGSKDWKHDMVASVLDGFLYAVYAEELIVEVEDIVISKETLPELVTSHKAYFSEYADEYYQVLTADEQKSPTYTKDIGTMGKVTLRLMIQPDFHRRVAMVRRTGMKIMDKGNINGLIPFAGVLYIEGDKLNEYLRTLENPQHTKWEIERAENKSEAKGVLSALTKFIKACLDELKNDDGEEALDPSVGEYLAAEQDPAQPKPEDKGENINDTIQAIETKTVSRSPKPGSMSQAGTGTTEVDDPNGDIIADDIPGEGSREGNSTGGNGGGGGGSGEGGGKGDKPIEHRKSLAAVSAVKSRVMCTNKSQGEYTVTFVPNVSATDGIISLFMSAESQNYDATLISAAADGAELTVSGNKISGLTFTENVPVKLSIKINFHDYCSMEVKACGNKV</sequence>
<gene>
    <name evidence="2" type="ORF">LKD37_07740</name>
</gene>
<comment type="caution">
    <text evidence="2">The sequence shown here is derived from an EMBL/GenBank/DDBJ whole genome shotgun (WGS) entry which is preliminary data.</text>
</comment>
<proteinExistence type="predicted"/>